<dbReference type="CTD" id="36346942"/>
<sequence>MLSSFRLLLSLHDGLILLGKLLLHLVEACIFFKASYPISSNSKPQ</sequence>
<evidence type="ECO:0000313" key="1">
    <source>
        <dbReference type="EMBL" id="EUB53914.1"/>
    </source>
</evidence>
<comment type="caution">
    <text evidence="1">The sequence shown here is derived from an EMBL/GenBank/DDBJ whole genome shotgun (WGS) entry which is preliminary data.</text>
</comment>
<dbReference type="GeneID" id="36346942"/>
<protein>
    <submittedName>
        <fullName evidence="1">Uncharacterized protein</fullName>
    </submittedName>
</protein>
<dbReference type="EMBL" id="APAU02000566">
    <property type="protein sequence ID" value="EUB53914.1"/>
    <property type="molecule type" value="Genomic_DNA"/>
</dbReference>
<dbReference type="Proteomes" id="UP000019149">
    <property type="component" value="Unassembled WGS sequence"/>
</dbReference>
<gene>
    <name evidence="1" type="ORF">EGR_11229</name>
</gene>
<keyword evidence="2" id="KW-1185">Reference proteome</keyword>
<dbReference type="KEGG" id="egl:EGR_11229"/>
<dbReference type="AlphaFoldDB" id="W6UK73"/>
<name>W6UK73_ECHGR</name>
<reference evidence="1 2" key="1">
    <citation type="journal article" date="2013" name="Nat. Genet.">
        <title>The genome of the hydatid tapeworm Echinococcus granulosus.</title>
        <authorList>
            <person name="Zheng H."/>
            <person name="Zhang W."/>
            <person name="Zhang L."/>
            <person name="Zhang Z."/>
            <person name="Li J."/>
            <person name="Lu G."/>
            <person name="Zhu Y."/>
            <person name="Wang Y."/>
            <person name="Huang Y."/>
            <person name="Liu J."/>
            <person name="Kang H."/>
            <person name="Chen J."/>
            <person name="Wang L."/>
            <person name="Chen A."/>
            <person name="Yu S."/>
            <person name="Gao Z."/>
            <person name="Jin L."/>
            <person name="Gu W."/>
            <person name="Wang Z."/>
            <person name="Zhao L."/>
            <person name="Shi B."/>
            <person name="Wen H."/>
            <person name="Lin R."/>
            <person name="Jones M.K."/>
            <person name="Brejova B."/>
            <person name="Vinar T."/>
            <person name="Zhao G."/>
            <person name="McManus D.P."/>
            <person name="Chen Z."/>
            <person name="Zhou Y."/>
            <person name="Wang S."/>
        </authorList>
    </citation>
    <scope>NUCLEOTIDE SEQUENCE [LARGE SCALE GENOMIC DNA]</scope>
</reference>
<accession>W6UK73</accession>
<organism evidence="1 2">
    <name type="scientific">Echinococcus granulosus</name>
    <name type="common">Hydatid tapeworm</name>
    <dbReference type="NCBI Taxonomy" id="6210"/>
    <lineage>
        <taxon>Eukaryota</taxon>
        <taxon>Metazoa</taxon>
        <taxon>Spiralia</taxon>
        <taxon>Lophotrochozoa</taxon>
        <taxon>Platyhelminthes</taxon>
        <taxon>Cestoda</taxon>
        <taxon>Eucestoda</taxon>
        <taxon>Cyclophyllidea</taxon>
        <taxon>Taeniidae</taxon>
        <taxon>Echinococcus</taxon>
        <taxon>Echinococcus granulosus group</taxon>
    </lineage>
</organism>
<proteinExistence type="predicted"/>
<dbReference type="RefSeq" id="XP_024345110.1">
    <property type="nucleotide sequence ID" value="XM_024500476.1"/>
</dbReference>
<evidence type="ECO:0000313" key="2">
    <source>
        <dbReference type="Proteomes" id="UP000019149"/>
    </source>
</evidence>